<comment type="caution">
    <text evidence="2">The sequence shown here is derived from an EMBL/GenBank/DDBJ whole genome shotgun (WGS) entry which is preliminary data.</text>
</comment>
<dbReference type="InterPro" id="IPR050678">
    <property type="entry name" value="DNA_Partitioning_ATPase"/>
</dbReference>
<dbReference type="OrthoDB" id="9815116at2"/>
<feature type="domain" description="AAA" evidence="1">
    <location>
        <begin position="3"/>
        <end position="177"/>
    </location>
</feature>
<dbReference type="InterPro" id="IPR025669">
    <property type="entry name" value="AAA_dom"/>
</dbReference>
<gene>
    <name evidence="2" type="ORF">C8D98_0292</name>
</gene>
<evidence type="ECO:0000259" key="1">
    <source>
        <dbReference type="Pfam" id="PF13614"/>
    </source>
</evidence>
<dbReference type="Pfam" id="PF13614">
    <property type="entry name" value="AAA_31"/>
    <property type="match status" value="1"/>
</dbReference>
<dbReference type="PIRSF" id="PIRSF009320">
    <property type="entry name" value="Nuc_binding_HP_1000"/>
    <property type="match status" value="1"/>
</dbReference>
<keyword evidence="3" id="KW-1185">Reference proteome</keyword>
<dbReference type="RefSeq" id="WP_132871353.1">
    <property type="nucleotide sequence ID" value="NZ_JAJUHT010000002.1"/>
</dbReference>
<accession>A0A4R1KBB5</accession>
<dbReference type="CDD" id="cd02042">
    <property type="entry name" value="ParAB_family"/>
    <property type="match status" value="1"/>
</dbReference>
<dbReference type="FunFam" id="3.40.50.300:FF:000285">
    <property type="entry name" value="Sporulation initiation inhibitor Soj"/>
    <property type="match status" value="1"/>
</dbReference>
<evidence type="ECO:0000313" key="2">
    <source>
        <dbReference type="EMBL" id="TCK61786.1"/>
    </source>
</evidence>
<organism evidence="2 3">
    <name type="scientific">Seleniivibrio woodruffii</name>
    <dbReference type="NCBI Taxonomy" id="1078050"/>
    <lineage>
        <taxon>Bacteria</taxon>
        <taxon>Pseudomonadati</taxon>
        <taxon>Deferribacterota</taxon>
        <taxon>Deferribacteres</taxon>
        <taxon>Deferribacterales</taxon>
        <taxon>Geovibrionaceae</taxon>
        <taxon>Seleniivibrio</taxon>
    </lineage>
</organism>
<sequence>MGKIIAIANQKGGVGKTTTAINLSSALAFAEARVLVVDMDPQGNATSGLGVSLEEGQPSIYDVLIGRAEAKDSIVPTSVENLFIIPGNINLSAAEIELVTEISRETKLKKALAKVSDEFNLILIDCPPSLGLLTVNSLTAADSVLIPLQCEYYAMEGLGQLLNTIGLIRESLNEELALEGILLTMHNPSNNLSKEVQKQVEEYFSESLFKTIIPRNVKLAEAPSFGQSIIEYDLKSKGAASYIDLAKEMLERIS</sequence>
<reference evidence="2 3" key="1">
    <citation type="submission" date="2019-03" db="EMBL/GenBank/DDBJ databases">
        <title>Genomic Encyclopedia of Type Strains, Phase IV (KMG-IV): sequencing the most valuable type-strain genomes for metagenomic binning, comparative biology and taxonomic classification.</title>
        <authorList>
            <person name="Goeker M."/>
        </authorList>
    </citation>
    <scope>NUCLEOTIDE SEQUENCE [LARGE SCALE GENOMIC DNA]</scope>
    <source>
        <strain evidence="2 3">DSM 24984</strain>
    </source>
</reference>
<protein>
    <submittedName>
        <fullName evidence="2">Chromosome partitioning protein</fullName>
    </submittedName>
</protein>
<dbReference type="InterPro" id="IPR027417">
    <property type="entry name" value="P-loop_NTPase"/>
</dbReference>
<dbReference type="PANTHER" id="PTHR13696:SF52">
    <property type="entry name" value="PARA FAMILY PROTEIN CT_582"/>
    <property type="match status" value="1"/>
</dbReference>
<dbReference type="AlphaFoldDB" id="A0A4R1KBB5"/>
<dbReference type="SUPFAM" id="SSF52540">
    <property type="entry name" value="P-loop containing nucleoside triphosphate hydrolases"/>
    <property type="match status" value="1"/>
</dbReference>
<dbReference type="Proteomes" id="UP000294614">
    <property type="component" value="Unassembled WGS sequence"/>
</dbReference>
<proteinExistence type="predicted"/>
<evidence type="ECO:0000313" key="3">
    <source>
        <dbReference type="Proteomes" id="UP000294614"/>
    </source>
</evidence>
<name>A0A4R1KBB5_9BACT</name>
<dbReference type="PANTHER" id="PTHR13696">
    <property type="entry name" value="P-LOOP CONTAINING NUCLEOSIDE TRIPHOSPHATE HYDROLASE"/>
    <property type="match status" value="1"/>
</dbReference>
<dbReference type="Gene3D" id="3.40.50.300">
    <property type="entry name" value="P-loop containing nucleotide triphosphate hydrolases"/>
    <property type="match status" value="1"/>
</dbReference>
<dbReference type="EMBL" id="SMGG01000003">
    <property type="protein sequence ID" value="TCK61786.1"/>
    <property type="molecule type" value="Genomic_DNA"/>
</dbReference>